<accession>A0ABQ6PBV1</accession>
<comment type="caution">
    <text evidence="2">The sequence shown here is derived from an EMBL/GenBank/DDBJ whole genome shotgun (WGS) entry which is preliminary data.</text>
</comment>
<name>A0ABQ6PBV1_9SPHN</name>
<feature type="transmembrane region" description="Helical" evidence="1">
    <location>
        <begin position="81"/>
        <end position="100"/>
    </location>
</feature>
<feature type="transmembrane region" description="Helical" evidence="1">
    <location>
        <begin position="55"/>
        <end position="75"/>
    </location>
</feature>
<evidence type="ECO:0000313" key="2">
    <source>
        <dbReference type="EMBL" id="GMM61526.1"/>
    </source>
</evidence>
<gene>
    <name evidence="2" type="ORF">NUTIK01_23030</name>
</gene>
<reference evidence="2 3" key="1">
    <citation type="submission" date="2023-06" db="EMBL/GenBank/DDBJ databases">
        <title>Draft genome sequence of Novosphingobium sp. strain IK01.</title>
        <authorList>
            <person name="Hatamoto M."/>
            <person name="Ikarashi T."/>
            <person name="Yamaguchi T."/>
        </authorList>
    </citation>
    <scope>NUCLEOTIDE SEQUENCE [LARGE SCALE GENOMIC DNA]</scope>
    <source>
        <strain evidence="2 3">IK01</strain>
    </source>
</reference>
<evidence type="ECO:0000313" key="3">
    <source>
        <dbReference type="Proteomes" id="UP001187221"/>
    </source>
</evidence>
<proteinExistence type="predicted"/>
<protein>
    <submittedName>
        <fullName evidence="2">DUF983 domain-containing protein</fullName>
    </submittedName>
</protein>
<dbReference type="InterPro" id="IPR009325">
    <property type="entry name" value="DUF983"/>
</dbReference>
<dbReference type="Pfam" id="PF06170">
    <property type="entry name" value="DUF983"/>
    <property type="match status" value="1"/>
</dbReference>
<dbReference type="RefSeq" id="WP_317975203.1">
    <property type="nucleotide sequence ID" value="NZ_BTFW01000001.1"/>
</dbReference>
<keyword evidence="3" id="KW-1185">Reference proteome</keyword>
<keyword evidence="1" id="KW-0472">Membrane</keyword>
<sequence>MAEHAGLGWIARCGWKGLCPRCGKGHLFAGWLRLAPCCDVCGLDFRFARADDGPAFFALCLTAFPLTFVAVGVEVAYSPPWWVHLLTSVPILAIGCLGSLRPFKGWLVASQYVNGAHQAGTEGPDDPAP</sequence>
<keyword evidence="1" id="KW-1133">Transmembrane helix</keyword>
<evidence type="ECO:0000256" key="1">
    <source>
        <dbReference type="SAM" id="Phobius"/>
    </source>
</evidence>
<keyword evidence="1" id="KW-0812">Transmembrane</keyword>
<dbReference type="Proteomes" id="UP001187221">
    <property type="component" value="Unassembled WGS sequence"/>
</dbReference>
<dbReference type="EMBL" id="BTFW01000001">
    <property type="protein sequence ID" value="GMM61526.1"/>
    <property type="molecule type" value="Genomic_DNA"/>
</dbReference>
<organism evidence="2 3">
    <name type="scientific">Novosphingobium pituita</name>
    <dbReference type="NCBI Taxonomy" id="3056842"/>
    <lineage>
        <taxon>Bacteria</taxon>
        <taxon>Pseudomonadati</taxon>
        <taxon>Pseudomonadota</taxon>
        <taxon>Alphaproteobacteria</taxon>
        <taxon>Sphingomonadales</taxon>
        <taxon>Sphingomonadaceae</taxon>
        <taxon>Novosphingobium</taxon>
    </lineage>
</organism>